<dbReference type="SUPFAM" id="SSF52833">
    <property type="entry name" value="Thioredoxin-like"/>
    <property type="match status" value="1"/>
</dbReference>
<dbReference type="PANTHER" id="PTHR42852:SF13">
    <property type="entry name" value="PROTEIN DIPZ"/>
    <property type="match status" value="1"/>
</dbReference>
<dbReference type="GO" id="GO:0016491">
    <property type="term" value="F:oxidoreductase activity"/>
    <property type="evidence" value="ECO:0007669"/>
    <property type="project" value="InterPro"/>
</dbReference>
<sequence length="132" mass="14848">MLMAYNTGDTIDTTIVEKLELEEDKLYVIDFFASWCKSCKKELPLISKVHQDKVVEVVGVNVDDSASKGKDFVNKLDLPFSIYYDSDKTVISKFDPVGVPALYYVKNGKVLGLHIGAVKEIDKKITKEVKEL</sequence>
<dbReference type="PROSITE" id="PS51352">
    <property type="entry name" value="THIOREDOXIN_2"/>
    <property type="match status" value="1"/>
</dbReference>
<feature type="domain" description="Thioredoxin" evidence="1">
    <location>
        <begin position="1"/>
        <end position="132"/>
    </location>
</feature>
<dbReference type="InterPro" id="IPR000866">
    <property type="entry name" value="AhpC/TSA"/>
</dbReference>
<dbReference type="EMBL" id="CACVAU010000038">
    <property type="protein sequence ID" value="CAA6812299.1"/>
    <property type="molecule type" value="Genomic_DNA"/>
</dbReference>
<name>A0A6S6SUU3_9BACT</name>
<dbReference type="InterPro" id="IPR036249">
    <property type="entry name" value="Thioredoxin-like_sf"/>
</dbReference>
<dbReference type="PANTHER" id="PTHR42852">
    <property type="entry name" value="THIOL:DISULFIDE INTERCHANGE PROTEIN DSBE"/>
    <property type="match status" value="1"/>
</dbReference>
<dbReference type="InterPro" id="IPR013766">
    <property type="entry name" value="Thioredoxin_domain"/>
</dbReference>
<evidence type="ECO:0000313" key="2">
    <source>
        <dbReference type="EMBL" id="CAA6812299.1"/>
    </source>
</evidence>
<dbReference type="Gene3D" id="3.40.30.10">
    <property type="entry name" value="Glutaredoxin"/>
    <property type="match status" value="1"/>
</dbReference>
<evidence type="ECO:0000259" key="1">
    <source>
        <dbReference type="PROSITE" id="PS51352"/>
    </source>
</evidence>
<dbReference type="AlphaFoldDB" id="A0A6S6SUU3"/>
<reference evidence="2" key="1">
    <citation type="submission" date="2020-01" db="EMBL/GenBank/DDBJ databases">
        <authorList>
            <person name="Meier V. D."/>
            <person name="Meier V D."/>
        </authorList>
    </citation>
    <scope>NUCLEOTIDE SEQUENCE</scope>
    <source>
        <strain evidence="2">HLG_WM_MAG_05</strain>
    </source>
</reference>
<dbReference type="InterPro" id="IPR050553">
    <property type="entry name" value="Thioredoxin_ResA/DsbE_sf"/>
</dbReference>
<dbReference type="Pfam" id="PF00578">
    <property type="entry name" value="AhpC-TSA"/>
    <property type="match status" value="1"/>
</dbReference>
<protein>
    <submittedName>
        <fullName evidence="2">Thioredoxin family protein</fullName>
    </submittedName>
</protein>
<dbReference type="GO" id="GO:0016209">
    <property type="term" value="F:antioxidant activity"/>
    <property type="evidence" value="ECO:0007669"/>
    <property type="project" value="InterPro"/>
</dbReference>
<gene>
    <name evidence="2" type="ORF">HELGO_WM4129</name>
</gene>
<organism evidence="2">
    <name type="scientific">uncultured Sulfurovum sp</name>
    <dbReference type="NCBI Taxonomy" id="269237"/>
    <lineage>
        <taxon>Bacteria</taxon>
        <taxon>Pseudomonadati</taxon>
        <taxon>Campylobacterota</taxon>
        <taxon>Epsilonproteobacteria</taxon>
        <taxon>Campylobacterales</taxon>
        <taxon>Sulfurovaceae</taxon>
        <taxon>Sulfurovum</taxon>
        <taxon>environmental samples</taxon>
    </lineage>
</organism>
<accession>A0A6S6SUU3</accession>
<dbReference type="CDD" id="cd02966">
    <property type="entry name" value="TlpA_like_family"/>
    <property type="match status" value="1"/>
</dbReference>
<proteinExistence type="predicted"/>